<feature type="domain" description="Pseudouridine synthase I TruA alpha/beta" evidence="4">
    <location>
        <begin position="143"/>
        <end position="245"/>
    </location>
</feature>
<evidence type="ECO:0000259" key="4">
    <source>
        <dbReference type="Pfam" id="PF01416"/>
    </source>
</evidence>
<dbReference type="Pfam" id="PF01416">
    <property type="entry name" value="PseudoU_synth_1"/>
    <property type="match status" value="2"/>
</dbReference>
<name>A0A0W8FSM7_9ZZZZ</name>
<dbReference type="NCBIfam" id="TIGR00071">
    <property type="entry name" value="hisT_truA"/>
    <property type="match status" value="1"/>
</dbReference>
<proteinExistence type="inferred from homology"/>
<keyword evidence="3" id="KW-0413">Isomerase</keyword>
<dbReference type="PIRSF" id="PIRSF001430">
    <property type="entry name" value="tRNA_psdUrid_synth"/>
    <property type="match status" value="1"/>
</dbReference>
<protein>
    <submittedName>
        <fullName evidence="5">Trna pseudouridine synthase a</fullName>
        <ecNumber evidence="5">4.2.1.70</ecNumber>
    </submittedName>
</protein>
<dbReference type="PANTHER" id="PTHR11142:SF0">
    <property type="entry name" value="TRNA PSEUDOURIDINE SYNTHASE-LIKE 1"/>
    <property type="match status" value="1"/>
</dbReference>
<dbReference type="Gene3D" id="3.30.70.660">
    <property type="entry name" value="Pseudouridine synthase I, catalytic domain, C-terminal subdomain"/>
    <property type="match status" value="1"/>
</dbReference>
<accession>A0A0W8FSM7</accession>
<dbReference type="InterPro" id="IPR020097">
    <property type="entry name" value="PsdUridine_synth_TruA_a/b_dom"/>
</dbReference>
<dbReference type="HAMAP" id="MF_00171">
    <property type="entry name" value="TruA"/>
    <property type="match status" value="1"/>
</dbReference>
<dbReference type="GO" id="GO:0031119">
    <property type="term" value="P:tRNA pseudouridine synthesis"/>
    <property type="evidence" value="ECO:0007669"/>
    <property type="project" value="TreeGrafter"/>
</dbReference>
<dbReference type="CDD" id="cd02570">
    <property type="entry name" value="PseudoU_synth_EcTruA"/>
    <property type="match status" value="1"/>
</dbReference>
<dbReference type="GO" id="GO:0003723">
    <property type="term" value="F:RNA binding"/>
    <property type="evidence" value="ECO:0007669"/>
    <property type="project" value="InterPro"/>
</dbReference>
<evidence type="ECO:0000256" key="3">
    <source>
        <dbReference type="ARBA" id="ARBA00023235"/>
    </source>
</evidence>
<dbReference type="InterPro" id="IPR020095">
    <property type="entry name" value="PsdUridine_synth_TruA_C"/>
</dbReference>
<dbReference type="Gene3D" id="3.30.70.580">
    <property type="entry name" value="Pseudouridine synthase I, catalytic domain, N-terminal subdomain"/>
    <property type="match status" value="1"/>
</dbReference>
<reference evidence="5" key="1">
    <citation type="journal article" date="2015" name="Proc. Natl. Acad. Sci. U.S.A.">
        <title>Networks of energetic and metabolic interactions define dynamics in microbial communities.</title>
        <authorList>
            <person name="Embree M."/>
            <person name="Liu J.K."/>
            <person name="Al-Bassam M.M."/>
            <person name="Zengler K."/>
        </authorList>
    </citation>
    <scope>NUCLEOTIDE SEQUENCE</scope>
</reference>
<dbReference type="AlphaFoldDB" id="A0A0W8FSM7"/>
<dbReference type="PANTHER" id="PTHR11142">
    <property type="entry name" value="PSEUDOURIDYLATE SYNTHASE"/>
    <property type="match status" value="1"/>
</dbReference>
<dbReference type="EMBL" id="LNQE01000880">
    <property type="protein sequence ID" value="KUG23883.1"/>
    <property type="molecule type" value="Genomic_DNA"/>
</dbReference>
<keyword evidence="2" id="KW-0819">tRNA processing</keyword>
<evidence type="ECO:0000256" key="1">
    <source>
        <dbReference type="ARBA" id="ARBA00009375"/>
    </source>
</evidence>
<evidence type="ECO:0000313" key="5">
    <source>
        <dbReference type="EMBL" id="KUG23883.1"/>
    </source>
</evidence>
<dbReference type="GO" id="GO:0009982">
    <property type="term" value="F:pseudouridine synthase activity"/>
    <property type="evidence" value="ECO:0007669"/>
    <property type="project" value="InterPro"/>
</dbReference>
<comment type="similarity">
    <text evidence="1">Belongs to the tRNA pseudouridine synthase TruA family.</text>
</comment>
<dbReference type="FunFam" id="3.30.70.580:FF:000001">
    <property type="entry name" value="tRNA pseudouridine synthase A"/>
    <property type="match status" value="1"/>
</dbReference>
<dbReference type="InterPro" id="IPR020094">
    <property type="entry name" value="TruA/RsuA/RluB/E/F_N"/>
</dbReference>
<comment type="caution">
    <text evidence="5">The sequence shown here is derived from an EMBL/GenBank/DDBJ whole genome shotgun (WGS) entry which is preliminary data.</text>
</comment>
<gene>
    <name evidence="5" type="ORF">ASZ90_006287</name>
</gene>
<dbReference type="EC" id="4.2.1.70" evidence="5"/>
<dbReference type="SUPFAM" id="SSF55120">
    <property type="entry name" value="Pseudouridine synthase"/>
    <property type="match status" value="1"/>
</dbReference>
<dbReference type="InterPro" id="IPR020103">
    <property type="entry name" value="PsdUridine_synth_cat_dom_sf"/>
</dbReference>
<evidence type="ECO:0000256" key="2">
    <source>
        <dbReference type="ARBA" id="ARBA00022694"/>
    </source>
</evidence>
<organism evidence="5">
    <name type="scientific">hydrocarbon metagenome</name>
    <dbReference type="NCBI Taxonomy" id="938273"/>
    <lineage>
        <taxon>unclassified sequences</taxon>
        <taxon>metagenomes</taxon>
        <taxon>ecological metagenomes</taxon>
    </lineage>
</organism>
<keyword evidence="5" id="KW-0456">Lyase</keyword>
<dbReference type="InterPro" id="IPR001406">
    <property type="entry name" value="PsdUridine_synth_TruA"/>
</dbReference>
<dbReference type="GO" id="GO:0004730">
    <property type="term" value="F:pseudouridylate synthase activity"/>
    <property type="evidence" value="ECO:0007669"/>
    <property type="project" value="UniProtKB-EC"/>
</dbReference>
<sequence>MRNFKMTVEYDGTAYCGWQRQENGLSIQQVLEEAIQLVTGEKVSVIGSGRTDAGVHALNQVAHFKSNSSLPLDNIYRGLNSVLPKDIVIKEMKEVPEDFHALRDVKSKVYVYKICNQRLRPAIGRNYFWHVRYPLNMEFMREATKYIIGTHDFSAFCAANTQVKDRVRTILDIDIKKNEEGIIEVNVVAHGFLKYMVRNIVGTLVEIGRGKWEPEEMKAILESKDRKIAGATAPAYALFLKEVKY</sequence>
<feature type="domain" description="Pseudouridine synthase I TruA alpha/beta" evidence="4">
    <location>
        <begin position="7"/>
        <end position="101"/>
    </location>
</feature>